<protein>
    <submittedName>
        <fullName evidence="1">Uncharacterized protein</fullName>
    </submittedName>
</protein>
<dbReference type="Proteomes" id="UP001500618">
    <property type="component" value="Unassembled WGS sequence"/>
</dbReference>
<name>A0ABN2FX44_9ACTN</name>
<accession>A0ABN2FX44</accession>
<organism evidence="1 2">
    <name type="scientific">Fodinicola feengrottensis</name>
    <dbReference type="NCBI Taxonomy" id="435914"/>
    <lineage>
        <taxon>Bacteria</taxon>
        <taxon>Bacillati</taxon>
        <taxon>Actinomycetota</taxon>
        <taxon>Actinomycetes</taxon>
        <taxon>Mycobacteriales</taxon>
        <taxon>Fodinicola</taxon>
    </lineage>
</organism>
<proteinExistence type="predicted"/>
<reference evidence="1 2" key="1">
    <citation type="journal article" date="2019" name="Int. J. Syst. Evol. Microbiol.">
        <title>The Global Catalogue of Microorganisms (GCM) 10K type strain sequencing project: providing services to taxonomists for standard genome sequencing and annotation.</title>
        <authorList>
            <consortium name="The Broad Institute Genomics Platform"/>
            <consortium name="The Broad Institute Genome Sequencing Center for Infectious Disease"/>
            <person name="Wu L."/>
            <person name="Ma J."/>
        </authorList>
    </citation>
    <scope>NUCLEOTIDE SEQUENCE [LARGE SCALE GENOMIC DNA]</scope>
    <source>
        <strain evidence="1 2">JCM 14718</strain>
    </source>
</reference>
<sequence>MHVGGSEIRVFPDGDGGVGFEGIRLSNGMASARDVETVRSAIMNNPELRVDLIDKARSAMSDMNDHNWGNSLNRAQR</sequence>
<comment type="caution">
    <text evidence="1">The sequence shown here is derived from an EMBL/GenBank/DDBJ whole genome shotgun (WGS) entry which is preliminary data.</text>
</comment>
<dbReference type="EMBL" id="BAAANY010000002">
    <property type="protein sequence ID" value="GAA1660741.1"/>
    <property type="molecule type" value="Genomic_DNA"/>
</dbReference>
<evidence type="ECO:0000313" key="2">
    <source>
        <dbReference type="Proteomes" id="UP001500618"/>
    </source>
</evidence>
<gene>
    <name evidence="1" type="ORF">GCM10009765_07770</name>
</gene>
<evidence type="ECO:0000313" key="1">
    <source>
        <dbReference type="EMBL" id="GAA1660741.1"/>
    </source>
</evidence>
<keyword evidence="2" id="KW-1185">Reference proteome</keyword>